<evidence type="ECO:0000256" key="4">
    <source>
        <dbReference type="ARBA" id="ARBA00022840"/>
    </source>
</evidence>
<keyword evidence="4" id="KW-0067">ATP-binding</keyword>
<dbReference type="InterPro" id="IPR027417">
    <property type="entry name" value="P-loop_NTPase"/>
</dbReference>
<evidence type="ECO:0000256" key="5">
    <source>
        <dbReference type="ARBA" id="ARBA00023251"/>
    </source>
</evidence>
<keyword evidence="8" id="KW-1185">Reference proteome</keyword>
<feature type="compositionally biased region" description="Pro residues" evidence="6">
    <location>
        <begin position="61"/>
        <end position="70"/>
    </location>
</feature>
<evidence type="ECO:0000256" key="1">
    <source>
        <dbReference type="ARBA" id="ARBA00004202"/>
    </source>
</evidence>
<comment type="caution">
    <text evidence="7">The sequence shown here is derived from an EMBL/GenBank/DDBJ whole genome shotgun (WGS) entry which is preliminary data.</text>
</comment>
<evidence type="ECO:0000256" key="3">
    <source>
        <dbReference type="ARBA" id="ARBA00022741"/>
    </source>
</evidence>
<dbReference type="Gene3D" id="3.40.50.300">
    <property type="entry name" value="P-loop containing nucleotide triphosphate hydrolases"/>
    <property type="match status" value="1"/>
</dbReference>
<protein>
    <recommendedName>
        <fullName evidence="9">ATPase AAA-type core domain-containing protein</fullName>
    </recommendedName>
</protein>
<dbReference type="SUPFAM" id="SSF52540">
    <property type="entry name" value="P-loop containing nucleoside triphosphate hydrolases"/>
    <property type="match status" value="1"/>
</dbReference>
<gene>
    <name evidence="7" type="ORF">ACFO8L_41155</name>
</gene>
<organism evidence="7 8">
    <name type="scientific">Sphaerisporangium corydalis</name>
    <dbReference type="NCBI Taxonomy" id="1441875"/>
    <lineage>
        <taxon>Bacteria</taxon>
        <taxon>Bacillati</taxon>
        <taxon>Actinomycetota</taxon>
        <taxon>Actinomycetes</taxon>
        <taxon>Streptosporangiales</taxon>
        <taxon>Streptosporangiaceae</taxon>
        <taxon>Sphaerisporangium</taxon>
    </lineage>
</organism>
<sequence>MLFLDEPATGLDPRNRGEAWEMMRALVADGTTVLLTTEYLDEADQLAGTITGNDQDRVPGSLPPFFPQPADPSTCLPSRSADSP</sequence>
<keyword evidence="3" id="KW-0547">Nucleotide-binding</keyword>
<name>A0ABV9ET03_9ACTN</name>
<evidence type="ECO:0000256" key="6">
    <source>
        <dbReference type="SAM" id="MobiDB-lite"/>
    </source>
</evidence>
<proteinExistence type="predicted"/>
<dbReference type="InterPro" id="IPR050763">
    <property type="entry name" value="ABC_transporter_ATP-binding"/>
</dbReference>
<keyword evidence="5" id="KW-0046">Antibiotic resistance</keyword>
<feature type="region of interest" description="Disordered" evidence="6">
    <location>
        <begin position="50"/>
        <end position="84"/>
    </location>
</feature>
<comment type="subcellular location">
    <subcellularLocation>
        <location evidence="1">Cell membrane</location>
        <topology evidence="1">Peripheral membrane protein</topology>
    </subcellularLocation>
</comment>
<dbReference type="RefSeq" id="WP_380708876.1">
    <property type="nucleotide sequence ID" value="NZ_JANZYP010000143.1"/>
</dbReference>
<feature type="compositionally biased region" description="Polar residues" evidence="6">
    <location>
        <begin position="75"/>
        <end position="84"/>
    </location>
</feature>
<evidence type="ECO:0000313" key="7">
    <source>
        <dbReference type="EMBL" id="MFC4592548.1"/>
    </source>
</evidence>
<keyword evidence="2" id="KW-0813">Transport</keyword>
<evidence type="ECO:0008006" key="9">
    <source>
        <dbReference type="Google" id="ProtNLM"/>
    </source>
</evidence>
<dbReference type="PANTHER" id="PTHR42711">
    <property type="entry name" value="ABC TRANSPORTER ATP-BINDING PROTEIN"/>
    <property type="match status" value="1"/>
</dbReference>
<accession>A0ABV9ET03</accession>
<evidence type="ECO:0000313" key="8">
    <source>
        <dbReference type="Proteomes" id="UP001595891"/>
    </source>
</evidence>
<reference evidence="8" key="1">
    <citation type="journal article" date="2019" name="Int. J. Syst. Evol. Microbiol.">
        <title>The Global Catalogue of Microorganisms (GCM) 10K type strain sequencing project: providing services to taxonomists for standard genome sequencing and annotation.</title>
        <authorList>
            <consortium name="The Broad Institute Genomics Platform"/>
            <consortium name="The Broad Institute Genome Sequencing Center for Infectious Disease"/>
            <person name="Wu L."/>
            <person name="Ma J."/>
        </authorList>
    </citation>
    <scope>NUCLEOTIDE SEQUENCE [LARGE SCALE GENOMIC DNA]</scope>
    <source>
        <strain evidence="8">CCUG 49560</strain>
    </source>
</reference>
<dbReference type="EMBL" id="JBHSFN010000065">
    <property type="protein sequence ID" value="MFC4592548.1"/>
    <property type="molecule type" value="Genomic_DNA"/>
</dbReference>
<dbReference type="PANTHER" id="PTHR42711:SF19">
    <property type="entry name" value="DOXORUBICIN RESISTANCE ATP-BINDING PROTEIN DRRA"/>
    <property type="match status" value="1"/>
</dbReference>
<evidence type="ECO:0000256" key="2">
    <source>
        <dbReference type="ARBA" id="ARBA00022448"/>
    </source>
</evidence>
<dbReference type="Proteomes" id="UP001595891">
    <property type="component" value="Unassembled WGS sequence"/>
</dbReference>